<accession>A0A2N8ZAJ5</accession>
<dbReference type="EMBL" id="LT960611">
    <property type="protein sequence ID" value="SON48921.1"/>
    <property type="molecule type" value="Genomic_DNA"/>
</dbReference>
<proteinExistence type="predicted"/>
<protein>
    <submittedName>
        <fullName evidence="1">Uncharacterized protein</fullName>
    </submittedName>
</protein>
<keyword evidence="2" id="KW-1185">Reference proteome</keyword>
<gene>
    <name evidence="1" type="ORF">VTAP4600_A0942</name>
</gene>
<evidence type="ECO:0000313" key="2">
    <source>
        <dbReference type="Proteomes" id="UP000235828"/>
    </source>
</evidence>
<organism evidence="1 2">
    <name type="scientific">Vibrio tapetis subsp. tapetis</name>
    <dbReference type="NCBI Taxonomy" id="1671868"/>
    <lineage>
        <taxon>Bacteria</taxon>
        <taxon>Pseudomonadati</taxon>
        <taxon>Pseudomonadota</taxon>
        <taxon>Gammaproteobacteria</taxon>
        <taxon>Vibrionales</taxon>
        <taxon>Vibrionaceae</taxon>
        <taxon>Vibrio</taxon>
    </lineage>
</organism>
<sequence>MLYKLECRFMCINPIGDIETFIGPQMRDLIVGFTDIRWFHSKILCSFCYA</sequence>
<dbReference type="Proteomes" id="UP000235828">
    <property type="component" value="Chromosome A"/>
</dbReference>
<dbReference type="AlphaFoldDB" id="A0A2N8ZAJ5"/>
<name>A0A2N8ZAJ5_9VIBR</name>
<reference evidence="1 2" key="1">
    <citation type="submission" date="2017-10" db="EMBL/GenBank/DDBJ databases">
        <authorList>
            <person name="Banno H."/>
            <person name="Chua N.-H."/>
        </authorList>
    </citation>
    <scope>NUCLEOTIDE SEQUENCE [LARGE SCALE GENOMIC DNA]</scope>
    <source>
        <strain evidence="1">Vibrio tapetis CECT4600</strain>
    </source>
</reference>
<dbReference type="KEGG" id="vta:A0942"/>
<evidence type="ECO:0000313" key="1">
    <source>
        <dbReference type="EMBL" id="SON48921.1"/>
    </source>
</evidence>